<accession>A0A1H8ITG9</accession>
<protein>
    <submittedName>
        <fullName evidence="1">Uncharacterized protein</fullName>
    </submittedName>
</protein>
<proteinExistence type="predicted"/>
<organism evidence="1 2">
    <name type="scientific">Lihuaxuella thermophila</name>
    <dbReference type="NCBI Taxonomy" id="1173111"/>
    <lineage>
        <taxon>Bacteria</taxon>
        <taxon>Bacillati</taxon>
        <taxon>Bacillota</taxon>
        <taxon>Bacilli</taxon>
        <taxon>Bacillales</taxon>
        <taxon>Thermoactinomycetaceae</taxon>
        <taxon>Lihuaxuella</taxon>
    </lineage>
</organism>
<gene>
    <name evidence="1" type="ORF">SAMN05444955_11945</name>
</gene>
<reference evidence="1 2" key="1">
    <citation type="submission" date="2016-10" db="EMBL/GenBank/DDBJ databases">
        <authorList>
            <person name="de Groot N.N."/>
        </authorList>
    </citation>
    <scope>NUCLEOTIDE SEQUENCE [LARGE SCALE GENOMIC DNA]</scope>
    <source>
        <strain evidence="1 2">DSM 46701</strain>
    </source>
</reference>
<dbReference type="RefSeq" id="WP_170840000.1">
    <property type="nucleotide sequence ID" value="NZ_FOCQ01000019.1"/>
</dbReference>
<name>A0A1H8ITG9_9BACL</name>
<evidence type="ECO:0000313" key="2">
    <source>
        <dbReference type="Proteomes" id="UP000199695"/>
    </source>
</evidence>
<keyword evidence="2" id="KW-1185">Reference proteome</keyword>
<dbReference type="AlphaFoldDB" id="A0A1H8ITG9"/>
<dbReference type="Proteomes" id="UP000199695">
    <property type="component" value="Unassembled WGS sequence"/>
</dbReference>
<dbReference type="STRING" id="1173111.SAMN05444955_11945"/>
<dbReference type="EMBL" id="FOCQ01000019">
    <property type="protein sequence ID" value="SEN71701.1"/>
    <property type="molecule type" value="Genomic_DNA"/>
</dbReference>
<sequence>MNDAELEMAAKLIEEISGAFRDDYKSNYEEALKELIEPKSRTERWKHRVNHVSM</sequence>
<evidence type="ECO:0000313" key="1">
    <source>
        <dbReference type="EMBL" id="SEN71701.1"/>
    </source>
</evidence>